<dbReference type="Proteomes" id="UP001140087">
    <property type="component" value="Unassembled WGS sequence"/>
</dbReference>
<name>A0ACC1L1I6_9FUNG</name>
<evidence type="ECO:0000313" key="2">
    <source>
        <dbReference type="Proteomes" id="UP001140087"/>
    </source>
</evidence>
<sequence length="339" mass="36415">MQELTSRPLQTMRRGPNTNSIIDLYVGGAADDTAGDVGSARTSSGSRHGSIPPIGAGAGVDSALRPFSAIDTGFLSAVTALLPETPDTSAECSPGDPHGCVGWHGQRPPDGDLRASRELRADEELLAARLAEREQQFALTLALERRRHADEMARQRDAAQAQHGAELEAAHAVCDQLRALLEDCIATSEELVRQSESERDGLARELGSSTLERRRLEEQLGASHSRAAALESEQRAAQTQARAQTAENARLQELCATLLGDVATAEERNTRIKEHAQDTLSKANAEISRLQSQADQTQKAAAELEARVAKAEARARSLHIQLTSTKQQNADLLALCEGL</sequence>
<accession>A0ACC1L1I6</accession>
<reference evidence="1" key="1">
    <citation type="submission" date="2022-07" db="EMBL/GenBank/DDBJ databases">
        <title>Phylogenomic reconstructions and comparative analyses of Kickxellomycotina fungi.</title>
        <authorList>
            <person name="Reynolds N.K."/>
            <person name="Stajich J.E."/>
            <person name="Barry K."/>
            <person name="Grigoriev I.V."/>
            <person name="Crous P."/>
            <person name="Smith M.E."/>
        </authorList>
    </citation>
    <scope>NUCLEOTIDE SEQUENCE</scope>
    <source>
        <strain evidence="1">BCRC 34780</strain>
    </source>
</reference>
<protein>
    <submittedName>
        <fullName evidence="1">Uncharacterized protein</fullName>
    </submittedName>
</protein>
<proteinExistence type="predicted"/>
<dbReference type="EMBL" id="JANBUN010001252">
    <property type="protein sequence ID" value="KAJ2798938.1"/>
    <property type="molecule type" value="Genomic_DNA"/>
</dbReference>
<comment type="caution">
    <text evidence="1">The sequence shown here is derived from an EMBL/GenBank/DDBJ whole genome shotgun (WGS) entry which is preliminary data.</text>
</comment>
<organism evidence="1 2">
    <name type="scientific">Coemansia helicoidea</name>
    <dbReference type="NCBI Taxonomy" id="1286919"/>
    <lineage>
        <taxon>Eukaryota</taxon>
        <taxon>Fungi</taxon>
        <taxon>Fungi incertae sedis</taxon>
        <taxon>Zoopagomycota</taxon>
        <taxon>Kickxellomycotina</taxon>
        <taxon>Kickxellomycetes</taxon>
        <taxon>Kickxellales</taxon>
        <taxon>Kickxellaceae</taxon>
        <taxon>Coemansia</taxon>
    </lineage>
</organism>
<evidence type="ECO:0000313" key="1">
    <source>
        <dbReference type="EMBL" id="KAJ2798938.1"/>
    </source>
</evidence>
<keyword evidence="2" id="KW-1185">Reference proteome</keyword>
<gene>
    <name evidence="1" type="ORF">H4R21_003729</name>
</gene>